<name>A0A6C0INU6_9ZZZZ</name>
<feature type="compositionally biased region" description="Acidic residues" evidence="1">
    <location>
        <begin position="108"/>
        <end position="133"/>
    </location>
</feature>
<sequence>MLSKTDFKSTITHKVYTLELILNIKTSEIYNNIEHQLLDLLELPLNEYTIVLYSLNNERIEANDETCFANYCDCNQYPAFYFKPILYTDLASNFQSIDTSNLIQQEEPYSDSDSDSDSIPDLVSCDDDDDDENSINNNTLISQ</sequence>
<feature type="compositionally biased region" description="Polar residues" evidence="1">
    <location>
        <begin position="134"/>
        <end position="143"/>
    </location>
</feature>
<dbReference type="EMBL" id="MN740215">
    <property type="protein sequence ID" value="QHT94106.1"/>
    <property type="molecule type" value="Genomic_DNA"/>
</dbReference>
<proteinExistence type="predicted"/>
<accession>A0A6C0INU6</accession>
<dbReference type="AlphaFoldDB" id="A0A6C0INU6"/>
<evidence type="ECO:0000313" key="2">
    <source>
        <dbReference type="EMBL" id="QHT94106.1"/>
    </source>
</evidence>
<organism evidence="2">
    <name type="scientific">viral metagenome</name>
    <dbReference type="NCBI Taxonomy" id="1070528"/>
    <lineage>
        <taxon>unclassified sequences</taxon>
        <taxon>metagenomes</taxon>
        <taxon>organismal metagenomes</taxon>
    </lineage>
</organism>
<feature type="region of interest" description="Disordered" evidence="1">
    <location>
        <begin position="102"/>
        <end position="143"/>
    </location>
</feature>
<reference evidence="2" key="1">
    <citation type="journal article" date="2020" name="Nature">
        <title>Giant virus diversity and host interactions through global metagenomics.</title>
        <authorList>
            <person name="Schulz F."/>
            <person name="Roux S."/>
            <person name="Paez-Espino D."/>
            <person name="Jungbluth S."/>
            <person name="Walsh D.A."/>
            <person name="Denef V.J."/>
            <person name="McMahon K.D."/>
            <person name="Konstantinidis K.T."/>
            <person name="Eloe-Fadrosh E.A."/>
            <person name="Kyrpides N.C."/>
            <person name="Woyke T."/>
        </authorList>
    </citation>
    <scope>NUCLEOTIDE SEQUENCE</scope>
    <source>
        <strain evidence="2">GVMAG-M-3300024258-14</strain>
    </source>
</reference>
<protein>
    <submittedName>
        <fullName evidence="2">Uncharacterized protein</fullName>
    </submittedName>
</protein>
<evidence type="ECO:0000256" key="1">
    <source>
        <dbReference type="SAM" id="MobiDB-lite"/>
    </source>
</evidence>